<accession>C8X0Z8</accession>
<reference evidence="2 3" key="2">
    <citation type="journal article" date="2010" name="Stand. Genomic Sci.">
        <title>Complete genome sequence of Desulfohalobium retbaense type strain (HR(100)).</title>
        <authorList>
            <person name="Spring S."/>
            <person name="Nolan M."/>
            <person name="Lapidus A."/>
            <person name="Glavina Del Rio T."/>
            <person name="Copeland A."/>
            <person name="Tice H."/>
            <person name="Cheng J.F."/>
            <person name="Lucas S."/>
            <person name="Land M."/>
            <person name="Chen F."/>
            <person name="Bruce D."/>
            <person name="Goodwin L."/>
            <person name="Pitluck S."/>
            <person name="Ivanova N."/>
            <person name="Mavromatis K."/>
            <person name="Mikhailova N."/>
            <person name="Pati A."/>
            <person name="Chen A."/>
            <person name="Palaniappan K."/>
            <person name="Hauser L."/>
            <person name="Chang Y.J."/>
            <person name="Jeffries C.D."/>
            <person name="Munk C."/>
            <person name="Kiss H."/>
            <person name="Chain P."/>
            <person name="Han C."/>
            <person name="Brettin T."/>
            <person name="Detter J.C."/>
            <person name="Schuler E."/>
            <person name="Goker M."/>
            <person name="Rohde M."/>
            <person name="Bristow J."/>
            <person name="Eisen J.A."/>
            <person name="Markowitz V."/>
            <person name="Hugenholtz P."/>
            <person name="Kyrpides N.C."/>
            <person name="Klenk H.P."/>
        </authorList>
    </citation>
    <scope>NUCLEOTIDE SEQUENCE [LARGE SCALE GENOMIC DNA]</scope>
    <source>
        <strain evidence="2 3">DSM 5692</strain>
    </source>
</reference>
<gene>
    <name evidence="2" type="ordered locus">Dret_0804</name>
</gene>
<proteinExistence type="predicted"/>
<dbReference type="EMBL" id="CP001734">
    <property type="protein sequence ID" value="ACV68095.1"/>
    <property type="molecule type" value="Genomic_DNA"/>
</dbReference>
<dbReference type="eggNOG" id="COG3698">
    <property type="taxonomic scope" value="Bacteria"/>
</dbReference>
<dbReference type="STRING" id="485915.Dret_0804"/>
<dbReference type="RefSeq" id="WP_015751253.1">
    <property type="nucleotide sequence ID" value="NC_013223.1"/>
</dbReference>
<keyword evidence="3" id="KW-1185">Reference proteome</keyword>
<evidence type="ECO:0000313" key="2">
    <source>
        <dbReference type="EMBL" id="ACV68095.1"/>
    </source>
</evidence>
<dbReference type="Pfam" id="PF09992">
    <property type="entry name" value="NAGPA"/>
    <property type="match status" value="1"/>
</dbReference>
<organism evidence="2 3">
    <name type="scientific">Desulfohalobium retbaense (strain ATCC 49708 / DSM 5692 / JCM 16813 / HR100)</name>
    <dbReference type="NCBI Taxonomy" id="485915"/>
    <lineage>
        <taxon>Bacteria</taxon>
        <taxon>Pseudomonadati</taxon>
        <taxon>Thermodesulfobacteriota</taxon>
        <taxon>Desulfovibrionia</taxon>
        <taxon>Desulfovibrionales</taxon>
        <taxon>Desulfohalobiaceae</taxon>
        <taxon>Desulfohalobium</taxon>
    </lineage>
</organism>
<protein>
    <recommendedName>
        <fullName evidence="1">Phosphodiester glycosidase domain-containing protein</fullName>
    </recommendedName>
</protein>
<evidence type="ECO:0000259" key="1">
    <source>
        <dbReference type="Pfam" id="PF09992"/>
    </source>
</evidence>
<feature type="domain" description="Phosphodiester glycosidase" evidence="1">
    <location>
        <begin position="99"/>
        <end position="282"/>
    </location>
</feature>
<dbReference type="HOGENOM" id="CLU_071504_0_0_7"/>
<dbReference type="AlphaFoldDB" id="C8X0Z8"/>
<name>C8X0Z8_DESRD</name>
<sequence>MVAALDRRRQERFRLNVCAVFFVLWSLISAGGFVDTGWASSEWTQLESGLALRHWPDGAHHPELTVLRIDPEFFRFVLYSASAERGADRTVRQWVEDKNLVAAINASMYWEDRETSTGLMTNFGHVNNGRVHPEFGAFFVANPRRAQLPPVDILDRSLEQQWRKRVAQYATIIQNYRLLDAKGENVWQASRQEHSSAAVAEDSQGHILFILQHEPVSVHALGSRLENLSLDLSTAMFVEGGVEASLAVRCPELEAFWNGRYDSRLLPAPVASRPVPNIIGITRRRSEPGVPDIETEPEFFGR</sequence>
<dbReference type="Proteomes" id="UP000001052">
    <property type="component" value="Chromosome"/>
</dbReference>
<evidence type="ECO:0000313" key="3">
    <source>
        <dbReference type="Proteomes" id="UP000001052"/>
    </source>
</evidence>
<dbReference type="InterPro" id="IPR018711">
    <property type="entry name" value="NAGPA"/>
</dbReference>
<dbReference type="KEGG" id="drt:Dret_0804"/>
<reference evidence="3" key="1">
    <citation type="submission" date="2009-09" db="EMBL/GenBank/DDBJ databases">
        <title>The complete chromosome of Desulfohalobium retbaense DSM 5692.</title>
        <authorList>
            <consortium name="US DOE Joint Genome Institute (JGI-PGF)"/>
            <person name="Lucas S."/>
            <person name="Copeland A."/>
            <person name="Lapidus A."/>
            <person name="Glavina del Rio T."/>
            <person name="Dalin E."/>
            <person name="Tice H."/>
            <person name="Bruce D."/>
            <person name="Goodwin L."/>
            <person name="Pitluck S."/>
            <person name="Kyrpides N."/>
            <person name="Mavromatis K."/>
            <person name="Ivanova N."/>
            <person name="Mikhailova N."/>
            <person name="Munk A.C."/>
            <person name="Brettin T."/>
            <person name="Detter J.C."/>
            <person name="Han C."/>
            <person name="Tapia R."/>
            <person name="Larimer F."/>
            <person name="Land M."/>
            <person name="Hauser L."/>
            <person name="Markowitz V."/>
            <person name="Cheng J.-F."/>
            <person name="Hugenholtz P."/>
            <person name="Woyke T."/>
            <person name="Wu D."/>
            <person name="Spring S."/>
            <person name="Klenk H.-P."/>
            <person name="Eisen J.A."/>
        </authorList>
    </citation>
    <scope>NUCLEOTIDE SEQUENCE [LARGE SCALE GENOMIC DNA]</scope>
    <source>
        <strain evidence="3">DSM 5692</strain>
    </source>
</reference>
<dbReference type="OrthoDB" id="9788058at2"/>